<dbReference type="GO" id="GO:0005634">
    <property type="term" value="C:nucleus"/>
    <property type="evidence" value="ECO:0007669"/>
    <property type="project" value="UniProtKB-SubCell"/>
</dbReference>
<dbReference type="PANTHER" id="PTHR48039:SF5">
    <property type="entry name" value="RNA-BINDING PROTEIN 28"/>
    <property type="match status" value="1"/>
</dbReference>
<reference evidence="8 9" key="1">
    <citation type="submission" date="2012-10" db="EMBL/GenBank/DDBJ databases">
        <authorList>
            <person name="Zafar N."/>
            <person name="Inman J."/>
            <person name="Hall N."/>
            <person name="Lorenzi H."/>
            <person name="Caler E."/>
        </authorList>
    </citation>
    <scope>NUCLEOTIDE SEQUENCE [LARGE SCALE GENOMIC DNA]</scope>
    <source>
        <strain evidence="8 9">IP1</strain>
    </source>
</reference>
<feature type="compositionally biased region" description="Acidic residues" evidence="6">
    <location>
        <begin position="77"/>
        <end position="89"/>
    </location>
</feature>
<dbReference type="InterPro" id="IPR035979">
    <property type="entry name" value="RBD_domain_sf"/>
</dbReference>
<accession>A0A0A1UGH8</accession>
<keyword evidence="4" id="KW-0539">Nucleus</keyword>
<keyword evidence="3 5" id="KW-0694">RNA-binding</keyword>
<dbReference type="Pfam" id="PF00076">
    <property type="entry name" value="RRM_1"/>
    <property type="match status" value="1"/>
</dbReference>
<dbReference type="OrthoDB" id="30395at2759"/>
<evidence type="ECO:0000256" key="4">
    <source>
        <dbReference type="ARBA" id="ARBA00023242"/>
    </source>
</evidence>
<name>A0A0A1UGH8_ENTIV</name>
<evidence type="ECO:0000313" key="8">
    <source>
        <dbReference type="EMBL" id="ELP94924.1"/>
    </source>
</evidence>
<proteinExistence type="predicted"/>
<dbReference type="PANTHER" id="PTHR48039">
    <property type="entry name" value="RNA-BINDING MOTIF PROTEIN 14B"/>
    <property type="match status" value="1"/>
</dbReference>
<dbReference type="RefSeq" id="XP_004261695.1">
    <property type="nucleotide sequence ID" value="XM_004261647.1"/>
</dbReference>
<feature type="compositionally biased region" description="Basic and acidic residues" evidence="6">
    <location>
        <begin position="417"/>
        <end position="432"/>
    </location>
</feature>
<feature type="compositionally biased region" description="Basic residues" evidence="6">
    <location>
        <begin position="433"/>
        <end position="444"/>
    </location>
</feature>
<dbReference type="InterPro" id="IPR051945">
    <property type="entry name" value="RRM_MRD1_RNA_proc_ribogen"/>
</dbReference>
<dbReference type="Gene3D" id="3.30.70.330">
    <property type="match status" value="2"/>
</dbReference>
<evidence type="ECO:0000256" key="1">
    <source>
        <dbReference type="ARBA" id="ARBA00004123"/>
    </source>
</evidence>
<dbReference type="AlphaFoldDB" id="A0A0A1UGH8"/>
<feature type="compositionally biased region" description="Basic and acidic residues" evidence="6">
    <location>
        <begin position="131"/>
        <end position="142"/>
    </location>
</feature>
<evidence type="ECO:0000256" key="3">
    <source>
        <dbReference type="ARBA" id="ARBA00022884"/>
    </source>
</evidence>
<protein>
    <submittedName>
        <fullName evidence="8">Nucleolar protein, putative</fullName>
    </submittedName>
</protein>
<feature type="domain" description="RRM" evidence="7">
    <location>
        <begin position="300"/>
        <end position="378"/>
    </location>
</feature>
<feature type="region of interest" description="Disordered" evidence="6">
    <location>
        <begin position="395"/>
        <end position="450"/>
    </location>
</feature>
<evidence type="ECO:0000256" key="5">
    <source>
        <dbReference type="PROSITE-ProRule" id="PRU00176"/>
    </source>
</evidence>
<dbReference type="SMART" id="SM00360">
    <property type="entry name" value="RRM"/>
    <property type="match status" value="2"/>
</dbReference>
<dbReference type="SUPFAM" id="SSF54928">
    <property type="entry name" value="RNA-binding domain, RBD"/>
    <property type="match status" value="2"/>
</dbReference>
<dbReference type="GeneID" id="14893921"/>
<evidence type="ECO:0000256" key="2">
    <source>
        <dbReference type="ARBA" id="ARBA00022737"/>
    </source>
</evidence>
<dbReference type="PROSITE" id="PS50102">
    <property type="entry name" value="RRM"/>
    <property type="match status" value="1"/>
</dbReference>
<feature type="compositionally biased region" description="Basic and acidic residues" evidence="6">
    <location>
        <begin position="170"/>
        <end position="188"/>
    </location>
</feature>
<gene>
    <name evidence="8" type="ORF">EIN_250180</name>
</gene>
<dbReference type="InterPro" id="IPR012677">
    <property type="entry name" value="Nucleotide-bd_a/b_plait_sf"/>
</dbReference>
<comment type="subcellular location">
    <subcellularLocation>
        <location evidence="1">Nucleus</location>
    </subcellularLocation>
</comment>
<dbReference type="VEuPathDB" id="AmoebaDB:EIN_250180"/>
<dbReference type="EMBL" id="KB206169">
    <property type="protein sequence ID" value="ELP94924.1"/>
    <property type="molecule type" value="Genomic_DNA"/>
</dbReference>
<evidence type="ECO:0000259" key="7">
    <source>
        <dbReference type="PROSITE" id="PS50102"/>
    </source>
</evidence>
<keyword evidence="2" id="KW-0677">Repeat</keyword>
<organism evidence="8 9">
    <name type="scientific">Entamoeba invadens IP1</name>
    <dbReference type="NCBI Taxonomy" id="370355"/>
    <lineage>
        <taxon>Eukaryota</taxon>
        <taxon>Amoebozoa</taxon>
        <taxon>Evosea</taxon>
        <taxon>Archamoebae</taxon>
        <taxon>Mastigamoebida</taxon>
        <taxon>Entamoebidae</taxon>
        <taxon>Entamoeba</taxon>
    </lineage>
</organism>
<evidence type="ECO:0000313" key="9">
    <source>
        <dbReference type="Proteomes" id="UP000014680"/>
    </source>
</evidence>
<dbReference type="KEGG" id="eiv:EIN_250180"/>
<feature type="region of interest" description="Disordered" evidence="6">
    <location>
        <begin position="56"/>
        <end position="188"/>
    </location>
</feature>
<feature type="compositionally biased region" description="Basic residues" evidence="6">
    <location>
        <begin position="61"/>
        <end position="71"/>
    </location>
</feature>
<dbReference type="InterPro" id="IPR000504">
    <property type="entry name" value="RRM_dom"/>
</dbReference>
<dbReference type="Proteomes" id="UP000014680">
    <property type="component" value="Unassembled WGS sequence"/>
</dbReference>
<dbReference type="OMA" id="KCTDEQM"/>
<feature type="compositionally biased region" description="Basic and acidic residues" evidence="6">
    <location>
        <begin position="395"/>
        <end position="410"/>
    </location>
</feature>
<dbReference type="GO" id="GO:0003729">
    <property type="term" value="F:mRNA binding"/>
    <property type="evidence" value="ECO:0007669"/>
    <property type="project" value="TreeGrafter"/>
</dbReference>
<evidence type="ECO:0000256" key="6">
    <source>
        <dbReference type="SAM" id="MobiDB-lite"/>
    </source>
</evidence>
<keyword evidence="9" id="KW-1185">Reference proteome</keyword>
<feature type="region of interest" description="Disordered" evidence="6">
    <location>
        <begin position="1"/>
        <end position="28"/>
    </location>
</feature>
<sequence>MSLWGNSYFKKNSKPSEKPKQTSVLSSNIKKETTEKILLPHEGETTLERLLRIDQEDRLHGSRAKSSKKVFKTMQEKDEDDDKSEDSSDSLDKSNDDSEGAQMKMEDDDSFSEEEVKEELSGEESSSEDEDKAKATKSKKDKDEEEEDLVLGGKDTFKFDDSSVSEDEQSEQKKKLTPKEKDAQREARHAKDADCTVFIQNVNKKLDYKTIGTFLRTFGRVVSYRIRCVARDVDTPTHGFYTYANMKCNDVKKTFSVFAVFKNPETAENIANQLDGLFYEGFHLRADVMSNKGQHRGVKRTVTIAGLPYKTEEEDVRKWLDGKGLKVERVALLRIKETQQCSGFGFVTFENKEDVEKVYGFNGDTLLNRTIRFGPYHKDQNKYLDKKKERVEKIRAAKREKKRVNSERSKALLGKKRKDEERSKAQAKEVKAKNKAKKFRHETKPRKNFD</sequence>
<feature type="compositionally biased region" description="Acidic residues" evidence="6">
    <location>
        <begin position="106"/>
        <end position="130"/>
    </location>
</feature>